<dbReference type="EMBL" id="ML978126">
    <property type="protein sequence ID" value="KAF2098536.1"/>
    <property type="molecule type" value="Genomic_DNA"/>
</dbReference>
<comment type="similarity">
    <text evidence="4 13">Belongs to the glycosyl hydrolase 3 family.</text>
</comment>
<dbReference type="AlphaFoldDB" id="A0A9P4IHY8"/>
<keyword evidence="11 13" id="KW-0624">Polysaccharide degradation</keyword>
<gene>
    <name evidence="16" type="ORF">NA57DRAFT_75776</name>
</gene>
<dbReference type="GO" id="GO:0008422">
    <property type="term" value="F:beta-glucosidase activity"/>
    <property type="evidence" value="ECO:0007669"/>
    <property type="project" value="UniProtKB-EC"/>
</dbReference>
<dbReference type="InterPro" id="IPR036881">
    <property type="entry name" value="Glyco_hydro_3_C_sf"/>
</dbReference>
<keyword evidence="17" id="KW-1185">Reference proteome</keyword>
<feature type="signal peptide" evidence="14">
    <location>
        <begin position="1"/>
        <end position="17"/>
    </location>
</feature>
<dbReference type="Proteomes" id="UP000799772">
    <property type="component" value="Unassembled WGS sequence"/>
</dbReference>
<comment type="catalytic activity">
    <reaction evidence="1 13">
        <text>Hydrolysis of terminal, non-reducing beta-D-glucosyl residues with release of beta-D-glucose.</text>
        <dbReference type="EC" id="3.2.1.21"/>
    </reaction>
</comment>
<organism evidence="16 17">
    <name type="scientific">Rhizodiscina lignyota</name>
    <dbReference type="NCBI Taxonomy" id="1504668"/>
    <lineage>
        <taxon>Eukaryota</taxon>
        <taxon>Fungi</taxon>
        <taxon>Dikarya</taxon>
        <taxon>Ascomycota</taxon>
        <taxon>Pezizomycotina</taxon>
        <taxon>Dothideomycetes</taxon>
        <taxon>Pleosporomycetidae</taxon>
        <taxon>Aulographales</taxon>
        <taxon>Rhizodiscinaceae</taxon>
        <taxon>Rhizodiscina</taxon>
    </lineage>
</organism>
<dbReference type="PRINTS" id="PR00133">
    <property type="entry name" value="GLHYDRLASE3"/>
</dbReference>
<evidence type="ECO:0000256" key="5">
    <source>
        <dbReference type="ARBA" id="ARBA00022525"/>
    </source>
</evidence>
<keyword evidence="6 14" id="KW-0732">Signal</keyword>
<dbReference type="InterPro" id="IPR036962">
    <property type="entry name" value="Glyco_hydro_3_N_sf"/>
</dbReference>
<dbReference type="Gene3D" id="3.20.20.300">
    <property type="entry name" value="Glycoside hydrolase, family 3, N-terminal domain"/>
    <property type="match status" value="1"/>
</dbReference>
<dbReference type="PANTHER" id="PTHR42715">
    <property type="entry name" value="BETA-GLUCOSIDASE"/>
    <property type="match status" value="1"/>
</dbReference>
<dbReference type="PROSITE" id="PS00775">
    <property type="entry name" value="GLYCOSYL_HYDROL_F3"/>
    <property type="match status" value="1"/>
</dbReference>
<reference evidence="16" key="1">
    <citation type="journal article" date="2020" name="Stud. Mycol.">
        <title>101 Dothideomycetes genomes: a test case for predicting lifestyles and emergence of pathogens.</title>
        <authorList>
            <person name="Haridas S."/>
            <person name="Albert R."/>
            <person name="Binder M."/>
            <person name="Bloem J."/>
            <person name="Labutti K."/>
            <person name="Salamov A."/>
            <person name="Andreopoulos B."/>
            <person name="Baker S."/>
            <person name="Barry K."/>
            <person name="Bills G."/>
            <person name="Bluhm B."/>
            <person name="Cannon C."/>
            <person name="Castanera R."/>
            <person name="Culley D."/>
            <person name="Daum C."/>
            <person name="Ezra D."/>
            <person name="Gonzalez J."/>
            <person name="Henrissat B."/>
            <person name="Kuo A."/>
            <person name="Liang C."/>
            <person name="Lipzen A."/>
            <person name="Lutzoni F."/>
            <person name="Magnuson J."/>
            <person name="Mondo S."/>
            <person name="Nolan M."/>
            <person name="Ohm R."/>
            <person name="Pangilinan J."/>
            <person name="Park H.-J."/>
            <person name="Ramirez L."/>
            <person name="Alfaro M."/>
            <person name="Sun H."/>
            <person name="Tritt A."/>
            <person name="Yoshinaga Y."/>
            <person name="Zwiers L.-H."/>
            <person name="Turgeon B."/>
            <person name="Goodwin S."/>
            <person name="Spatafora J."/>
            <person name="Crous P."/>
            <person name="Grigoriev I."/>
        </authorList>
    </citation>
    <scope>NUCLEOTIDE SEQUENCE</scope>
    <source>
        <strain evidence="16">CBS 133067</strain>
    </source>
</reference>
<dbReference type="SUPFAM" id="SSF51445">
    <property type="entry name" value="(Trans)glycosidases"/>
    <property type="match status" value="1"/>
</dbReference>
<evidence type="ECO:0000256" key="2">
    <source>
        <dbReference type="ARBA" id="ARBA00004613"/>
    </source>
</evidence>
<keyword evidence="8" id="KW-0325">Glycoprotein</keyword>
<comment type="pathway">
    <text evidence="3 13">Glycan metabolism; cellulose degradation.</text>
</comment>
<dbReference type="GO" id="GO:0009251">
    <property type="term" value="P:glucan catabolic process"/>
    <property type="evidence" value="ECO:0007669"/>
    <property type="project" value="TreeGrafter"/>
</dbReference>
<dbReference type="Pfam" id="PF01915">
    <property type="entry name" value="Glyco_hydro_3_C"/>
    <property type="match status" value="1"/>
</dbReference>
<sequence length="850" mass="91261">MKSYIFVFCLLLSLTTGQNASGESFHIPINPGRGNWTAAYAKAREFVCQLTLTEKINFTTSTGAGSTTGYDIGIVPRLGFRGFARSDGPVGVRGTDYNNAFPAGLNVAATWDRELMYTQGHAIGMEQKGKGFNMALAPVVSPMGRNPTGGRNFEAYSPDPYLSAAAFSLAVAGMQDAGAIAVGKHFLLYEQERFRYPGNDYGIPDPDNVTMPYSANCDDRTLHELYLLPWYDAVRSGLAGVMCSYNQLNNSQACQNTRLLNDILKGQLGFPGLVLSDYGSQYSGVLSALSGLDQATPGDALHYSPNPEPGISYWGPNLTISVLNGSVPEWRIDDMVTRVMAAYYFLGQDHNYPELNAGGGFQTYGYMYPSAMLDYTQINFHVDVRDHHAGIIRKVGADSVILLKNVHATLPLKPEKIKQIGIIGQDAGPSAQGPNGYADRAGDSGTLAMGWGSGTANFPYLVDPLAAIQARALRDQTVVQYVLNNSAADAIDAIAEQASACLVFANADSGESYVSVAGVYGDRNNLTLWGDGDALIKEVAANCSNTIVVIHATGPVLMEEWIDHPNVTAVLFAGLPGQESGSSLVDVLYGDVNPSGKLPWTIAKNEKDYGTPIIPYPSGPTPQVNFTEGLFIDYRHFDKDGIAPRFEFGFGMSYTSFKYSNLVISGPSNSYSVGRPSPTRTVNGSVCASRKLNPSDYTFPATVSSITHYIYPYIASNATISTPGVPTATASIVAVQPPAPPGGDSSLYDILYTVSVDVTNNGSVAGQEVAQLYLDLGNGEPPRQLRGFNKMMIQPGETKTMVFELKRRDLSIWDVVSQAWVDVTSIGTTVGVHVGPSSRNLPLEGKIPGM</sequence>
<dbReference type="Pfam" id="PF14310">
    <property type="entry name" value="Fn3-like"/>
    <property type="match status" value="1"/>
</dbReference>
<dbReference type="FunFam" id="3.40.50.1700:FF:000003">
    <property type="entry name" value="Probable beta-glucosidase"/>
    <property type="match status" value="1"/>
</dbReference>
<dbReference type="InterPro" id="IPR050288">
    <property type="entry name" value="Cellulose_deg_GH3"/>
</dbReference>
<evidence type="ECO:0000256" key="11">
    <source>
        <dbReference type="ARBA" id="ARBA00023326"/>
    </source>
</evidence>
<dbReference type="SUPFAM" id="SSF52279">
    <property type="entry name" value="Beta-D-glucan exohydrolase, C-terminal domain"/>
    <property type="match status" value="1"/>
</dbReference>
<dbReference type="Pfam" id="PF00933">
    <property type="entry name" value="Glyco_hydro_3"/>
    <property type="match status" value="1"/>
</dbReference>
<keyword evidence="5" id="KW-0964">Secreted</keyword>
<dbReference type="EC" id="3.2.1.21" evidence="13"/>
<evidence type="ECO:0000256" key="12">
    <source>
        <dbReference type="ARBA" id="ARBA00024983"/>
    </source>
</evidence>
<comment type="caution">
    <text evidence="16">The sequence shown here is derived from an EMBL/GenBank/DDBJ whole genome shotgun (WGS) entry which is preliminary data.</text>
</comment>
<accession>A0A9P4IHY8</accession>
<dbReference type="SMART" id="SM01217">
    <property type="entry name" value="Fn3_like"/>
    <property type="match status" value="1"/>
</dbReference>
<dbReference type="PANTHER" id="PTHR42715:SF12">
    <property type="entry name" value="BETA-GLUCOSIDASE G-RELATED"/>
    <property type="match status" value="1"/>
</dbReference>
<dbReference type="InterPro" id="IPR002772">
    <property type="entry name" value="Glyco_hydro_3_C"/>
</dbReference>
<feature type="chain" id="PRO_5040211360" description="beta-glucosidase" evidence="14">
    <location>
        <begin position="18"/>
        <end position="850"/>
    </location>
</feature>
<dbReference type="Gene3D" id="3.40.50.1700">
    <property type="entry name" value="Glycoside hydrolase family 3 C-terminal domain"/>
    <property type="match status" value="1"/>
</dbReference>
<evidence type="ECO:0000256" key="1">
    <source>
        <dbReference type="ARBA" id="ARBA00000448"/>
    </source>
</evidence>
<evidence type="ECO:0000256" key="7">
    <source>
        <dbReference type="ARBA" id="ARBA00022801"/>
    </source>
</evidence>
<evidence type="ECO:0000256" key="14">
    <source>
        <dbReference type="SAM" id="SignalP"/>
    </source>
</evidence>
<dbReference type="GO" id="GO:0005576">
    <property type="term" value="C:extracellular region"/>
    <property type="evidence" value="ECO:0007669"/>
    <property type="project" value="UniProtKB-SubCell"/>
</dbReference>
<keyword evidence="9 13" id="KW-0119">Carbohydrate metabolism</keyword>
<evidence type="ECO:0000256" key="13">
    <source>
        <dbReference type="RuleBase" id="RU361161"/>
    </source>
</evidence>
<dbReference type="InterPro" id="IPR017853">
    <property type="entry name" value="GH"/>
</dbReference>
<dbReference type="FunFam" id="3.20.20.300:FF:000002">
    <property type="entry name" value="Probable beta-glucosidase"/>
    <property type="match status" value="1"/>
</dbReference>
<keyword evidence="7 13" id="KW-0378">Hydrolase</keyword>
<proteinExistence type="inferred from homology"/>
<evidence type="ECO:0000256" key="9">
    <source>
        <dbReference type="ARBA" id="ARBA00023277"/>
    </source>
</evidence>
<dbReference type="InterPro" id="IPR026891">
    <property type="entry name" value="Fn3-like"/>
</dbReference>
<dbReference type="InterPro" id="IPR019800">
    <property type="entry name" value="Glyco_hydro_3_AS"/>
</dbReference>
<dbReference type="OrthoDB" id="434at2759"/>
<comment type="function">
    <text evidence="12">Beta-glucosidases are one of a number of cellulolytic enzymes involved in the degradation of cellulosic biomass. Catalyzes the last step releasing glucose from the inhibitory cellobiose.</text>
</comment>
<evidence type="ECO:0000313" key="16">
    <source>
        <dbReference type="EMBL" id="KAF2098536.1"/>
    </source>
</evidence>
<evidence type="ECO:0000256" key="3">
    <source>
        <dbReference type="ARBA" id="ARBA00004987"/>
    </source>
</evidence>
<evidence type="ECO:0000256" key="6">
    <source>
        <dbReference type="ARBA" id="ARBA00022729"/>
    </source>
</evidence>
<evidence type="ECO:0000256" key="4">
    <source>
        <dbReference type="ARBA" id="ARBA00005336"/>
    </source>
</evidence>
<evidence type="ECO:0000256" key="8">
    <source>
        <dbReference type="ARBA" id="ARBA00023180"/>
    </source>
</evidence>
<comment type="subcellular location">
    <subcellularLocation>
        <location evidence="2">Secreted</location>
    </subcellularLocation>
</comment>
<dbReference type="InterPro" id="IPR013783">
    <property type="entry name" value="Ig-like_fold"/>
</dbReference>
<evidence type="ECO:0000259" key="15">
    <source>
        <dbReference type="SMART" id="SM01217"/>
    </source>
</evidence>
<keyword evidence="10 13" id="KW-0326">Glycosidase</keyword>
<feature type="domain" description="Fibronectin type III-like" evidence="15">
    <location>
        <begin position="768"/>
        <end position="838"/>
    </location>
</feature>
<protein>
    <recommendedName>
        <fullName evidence="13">beta-glucosidase</fullName>
        <ecNumber evidence="13">3.2.1.21</ecNumber>
    </recommendedName>
</protein>
<evidence type="ECO:0000313" key="17">
    <source>
        <dbReference type="Proteomes" id="UP000799772"/>
    </source>
</evidence>
<dbReference type="InterPro" id="IPR001764">
    <property type="entry name" value="Glyco_hydro_3_N"/>
</dbReference>
<dbReference type="Gene3D" id="2.60.40.10">
    <property type="entry name" value="Immunoglobulins"/>
    <property type="match status" value="1"/>
</dbReference>
<evidence type="ECO:0000256" key="10">
    <source>
        <dbReference type="ARBA" id="ARBA00023295"/>
    </source>
</evidence>
<name>A0A9P4IHY8_9PEZI</name>